<reference evidence="2 3" key="1">
    <citation type="submission" date="2014-03" db="EMBL/GenBank/DDBJ databases">
        <title>Draft genome sequence of the Serratia grimesii strain a2.</title>
        <authorList>
            <person name="Toymentseva A."/>
            <person name="Kazakov S."/>
            <person name="Giliazeva A."/>
            <person name="Ismagilova R."/>
            <person name="Shah R."/>
            <person name="Sharipova M."/>
            <person name="Khaitlina S."/>
            <person name="Mardanova A."/>
        </authorList>
    </citation>
    <scope>NUCLEOTIDE SEQUENCE [LARGE SCALE GENOMIC DNA]</scope>
    <source>
        <strain evidence="2 3">A2</strain>
    </source>
</reference>
<proteinExistence type="predicted"/>
<dbReference type="Proteomes" id="UP000028721">
    <property type="component" value="Unassembled WGS sequence"/>
</dbReference>
<reference evidence="1 4" key="2">
    <citation type="journal article" date="2018" name="Nat. Biotechnol.">
        <title>A standardized bacterial taxonomy based on genome phylogeny substantially revises the tree of life.</title>
        <authorList>
            <person name="Parks D.H."/>
            <person name="Chuvochina M."/>
            <person name="Waite D.W."/>
            <person name="Rinke C."/>
            <person name="Skarshewski A."/>
            <person name="Chaumeil P.A."/>
            <person name="Hugenholtz P."/>
        </authorList>
    </citation>
    <scope>NUCLEOTIDE SEQUENCE [LARGE SCALE GENOMIC DNA]</scope>
    <source>
        <strain evidence="1">UBA11264</strain>
    </source>
</reference>
<evidence type="ECO:0000313" key="3">
    <source>
        <dbReference type="Proteomes" id="UP000028721"/>
    </source>
</evidence>
<dbReference type="EMBL" id="DPSM01000022">
    <property type="protein sequence ID" value="HCK01594.1"/>
    <property type="molecule type" value="Genomic_DNA"/>
</dbReference>
<sequence length="211" mass="23719">MRTQIIFTVDTGTLPAKGGTFDNPVAVDHPKMLVSQDKATPQNFDGDYPVPVSQEEQIQIWLEDLNRQPNIIIAPVRFVAHSWKVGNETPKTFVTGTPTDPNTQINILGEDKPLDLPAFMERHNDEYSFDYAPTQPQWADDNAPFTTYWRDGGVMAGQDGTSSTPRTFHPYVTFDIGDSIGLLNYGLEFTLYVDGSCKGYFWFDPYINVIS</sequence>
<name>A0A9C7R076_9GAMM</name>
<keyword evidence="3" id="KW-1185">Reference proteome</keyword>
<dbReference type="AlphaFoldDB" id="A0A9C7R076"/>
<evidence type="ECO:0000313" key="4">
    <source>
        <dbReference type="Proteomes" id="UP000262210"/>
    </source>
</evidence>
<organism evidence="1 4">
    <name type="scientific">Serratia grimesii</name>
    <dbReference type="NCBI Taxonomy" id="82995"/>
    <lineage>
        <taxon>Bacteria</taxon>
        <taxon>Pseudomonadati</taxon>
        <taxon>Pseudomonadota</taxon>
        <taxon>Gammaproteobacteria</taxon>
        <taxon>Enterobacterales</taxon>
        <taxon>Yersiniaceae</taxon>
        <taxon>Serratia</taxon>
    </lineage>
</organism>
<evidence type="ECO:0000313" key="2">
    <source>
        <dbReference type="EMBL" id="KFB90625.1"/>
    </source>
</evidence>
<comment type="caution">
    <text evidence="1">The sequence shown here is derived from an EMBL/GenBank/DDBJ whole genome shotgun (WGS) entry which is preliminary data.</text>
</comment>
<dbReference type="RefSeq" id="WP_037415151.1">
    <property type="nucleotide sequence ID" value="NZ_CAMIQM010000009.1"/>
</dbReference>
<dbReference type="Proteomes" id="UP000262210">
    <property type="component" value="Unassembled WGS sequence"/>
</dbReference>
<evidence type="ECO:0000313" key="1">
    <source>
        <dbReference type="EMBL" id="HCK01594.1"/>
    </source>
</evidence>
<gene>
    <name evidence="2" type="ORF">CR62_00810</name>
    <name evidence="1" type="ORF">DHV72_16480</name>
</gene>
<dbReference type="EMBL" id="JGVP01000001">
    <property type="protein sequence ID" value="KFB90625.1"/>
    <property type="molecule type" value="Genomic_DNA"/>
</dbReference>
<accession>A0A9C7R076</accession>
<protein>
    <submittedName>
        <fullName evidence="1">Uncharacterized protein</fullName>
    </submittedName>
</protein>